<comment type="caution">
    <text evidence="14">The sequence shown here is derived from an EMBL/GenBank/DDBJ whole genome shotgun (WGS) entry which is preliminary data.</text>
</comment>
<dbReference type="CDD" id="cd06163">
    <property type="entry name" value="S2P-M50_PDZ_RseP-like"/>
    <property type="match status" value="1"/>
</dbReference>
<evidence type="ECO:0000313" key="14">
    <source>
        <dbReference type="EMBL" id="GAA4423430.1"/>
    </source>
</evidence>
<evidence type="ECO:0000256" key="10">
    <source>
        <dbReference type="ARBA" id="ARBA00023136"/>
    </source>
</evidence>
<comment type="cofactor">
    <cofactor evidence="1">
        <name>Zn(2+)</name>
        <dbReference type="ChEBI" id="CHEBI:29105"/>
    </cofactor>
</comment>
<evidence type="ECO:0000256" key="7">
    <source>
        <dbReference type="ARBA" id="ARBA00022833"/>
    </source>
</evidence>
<dbReference type="Pfam" id="PF02163">
    <property type="entry name" value="Peptidase_M50"/>
    <property type="match status" value="1"/>
</dbReference>
<dbReference type="GO" id="GO:0006508">
    <property type="term" value="P:proteolysis"/>
    <property type="evidence" value="ECO:0007669"/>
    <property type="project" value="UniProtKB-KW"/>
</dbReference>
<dbReference type="CDD" id="cd23081">
    <property type="entry name" value="cpPDZ_EcRseP-like"/>
    <property type="match status" value="1"/>
</dbReference>
<comment type="similarity">
    <text evidence="3">Belongs to the peptidase M50B family.</text>
</comment>
<evidence type="ECO:0000259" key="13">
    <source>
        <dbReference type="Pfam" id="PF02163"/>
    </source>
</evidence>
<feature type="transmembrane region" description="Helical" evidence="12">
    <location>
        <begin position="407"/>
        <end position="428"/>
    </location>
</feature>
<reference evidence="15" key="1">
    <citation type="journal article" date="2019" name="Int. J. Syst. Evol. Microbiol.">
        <title>The Global Catalogue of Microorganisms (GCM) 10K type strain sequencing project: providing services to taxonomists for standard genome sequencing and annotation.</title>
        <authorList>
            <consortium name="The Broad Institute Genomics Platform"/>
            <consortium name="The Broad Institute Genome Sequencing Center for Infectious Disease"/>
            <person name="Wu L."/>
            <person name="Ma J."/>
        </authorList>
    </citation>
    <scope>NUCLEOTIDE SEQUENCE [LARGE SCALE GENOMIC DNA]</scope>
    <source>
        <strain evidence="15">JCM 17810</strain>
    </source>
</reference>
<keyword evidence="4 14" id="KW-0645">Protease</keyword>
<dbReference type="RefSeq" id="WP_345216026.1">
    <property type="nucleotide sequence ID" value="NZ_BAABGN010000008.1"/>
</dbReference>
<keyword evidence="10 12" id="KW-0472">Membrane</keyword>
<keyword evidence="5 12" id="KW-0812">Transmembrane</keyword>
<feature type="transmembrane region" description="Helical" evidence="12">
    <location>
        <begin position="6"/>
        <end position="27"/>
    </location>
</feature>
<evidence type="ECO:0000256" key="11">
    <source>
        <dbReference type="SAM" id="MobiDB-lite"/>
    </source>
</evidence>
<comment type="subcellular location">
    <subcellularLocation>
        <location evidence="2">Membrane</location>
        <topology evidence="2">Multi-pass membrane protein</topology>
    </subcellularLocation>
</comment>
<evidence type="ECO:0000256" key="9">
    <source>
        <dbReference type="ARBA" id="ARBA00023049"/>
    </source>
</evidence>
<dbReference type="SUPFAM" id="SSF50156">
    <property type="entry name" value="PDZ domain-like"/>
    <property type="match status" value="1"/>
</dbReference>
<proteinExistence type="inferred from homology"/>
<dbReference type="InterPro" id="IPR036034">
    <property type="entry name" value="PDZ_sf"/>
</dbReference>
<dbReference type="InterPro" id="IPR004387">
    <property type="entry name" value="Pept_M50_Zn"/>
</dbReference>
<dbReference type="EMBL" id="BAABGN010000008">
    <property type="protein sequence ID" value="GAA4423430.1"/>
    <property type="molecule type" value="Genomic_DNA"/>
</dbReference>
<feature type="domain" description="Peptidase M50" evidence="13">
    <location>
        <begin position="10"/>
        <end position="390"/>
    </location>
</feature>
<evidence type="ECO:0000256" key="6">
    <source>
        <dbReference type="ARBA" id="ARBA00022801"/>
    </source>
</evidence>
<dbReference type="PANTHER" id="PTHR42837:SF2">
    <property type="entry name" value="MEMBRANE METALLOPROTEASE ARASP2, CHLOROPLASTIC-RELATED"/>
    <property type="match status" value="1"/>
</dbReference>
<keyword evidence="15" id="KW-1185">Reference proteome</keyword>
<keyword evidence="8 12" id="KW-1133">Transmembrane helix</keyword>
<feature type="region of interest" description="Disordered" evidence="11">
    <location>
        <begin position="238"/>
        <end position="262"/>
    </location>
</feature>
<keyword evidence="6" id="KW-0378">Hydrolase</keyword>
<evidence type="ECO:0000256" key="12">
    <source>
        <dbReference type="SAM" id="Phobius"/>
    </source>
</evidence>
<evidence type="ECO:0000313" key="15">
    <source>
        <dbReference type="Proteomes" id="UP001500622"/>
    </source>
</evidence>
<keyword evidence="7" id="KW-0862">Zinc</keyword>
<sequence>MDYVVGVLILVVGLILSIALHEIGHLLPAKRFGVKVPQYMVGFGPTLWSKTVRGTEYGIKALPLGGFVRLVGMFPPARQGAKVRTRKDGRPSMVEEARAAALEELGPGEEHRAFYRLSAPKKLVVMLGGPIMNLLIATVLLGVLAVGIGVGQYTTTLGNVQQCVPEDSQATSCAANDPVAPAAEAGLRPGDEVLSWGGVPTDSWEEISTVIAEGGTAPTQVEVLRDGERVTLTVTPTPAERPVVGEDGQPRRDASGDPVTEMRPFVGIGPTFELVRQPVTAVPGMVWDLFARTVEVVVTLPERLGAIAQAAFGTEERDPGVVGLIGVGRFAGEIASVEGAGYGLGERTADMTGLLVSLNMALFVFNLIPLVPLDGGHIAGALWEGARRRVAAWRSAPDPGPVDTAKLVPAIYVVGALILAMGGLLAYADIVEPVPLGG</sequence>
<organism evidence="14 15">
    <name type="scientific">Georgenia halophila</name>
    <dbReference type="NCBI Taxonomy" id="620889"/>
    <lineage>
        <taxon>Bacteria</taxon>
        <taxon>Bacillati</taxon>
        <taxon>Actinomycetota</taxon>
        <taxon>Actinomycetes</taxon>
        <taxon>Micrococcales</taxon>
        <taxon>Bogoriellaceae</taxon>
        <taxon>Georgenia</taxon>
    </lineage>
</organism>
<dbReference type="PANTHER" id="PTHR42837">
    <property type="entry name" value="REGULATOR OF SIGMA-E PROTEASE RSEP"/>
    <property type="match status" value="1"/>
</dbReference>
<feature type="transmembrane region" description="Helical" evidence="12">
    <location>
        <begin position="123"/>
        <end position="150"/>
    </location>
</feature>
<evidence type="ECO:0000256" key="1">
    <source>
        <dbReference type="ARBA" id="ARBA00001947"/>
    </source>
</evidence>
<dbReference type="Gene3D" id="2.30.42.10">
    <property type="match status" value="1"/>
</dbReference>
<dbReference type="Proteomes" id="UP001500622">
    <property type="component" value="Unassembled WGS sequence"/>
</dbReference>
<accession>A0ABP8L5X1</accession>
<evidence type="ECO:0000256" key="8">
    <source>
        <dbReference type="ARBA" id="ARBA00022989"/>
    </source>
</evidence>
<dbReference type="GO" id="GO:0008233">
    <property type="term" value="F:peptidase activity"/>
    <property type="evidence" value="ECO:0007669"/>
    <property type="project" value="UniProtKB-KW"/>
</dbReference>
<evidence type="ECO:0000256" key="2">
    <source>
        <dbReference type="ARBA" id="ARBA00004141"/>
    </source>
</evidence>
<dbReference type="InterPro" id="IPR008915">
    <property type="entry name" value="Peptidase_M50"/>
</dbReference>
<evidence type="ECO:0000256" key="3">
    <source>
        <dbReference type="ARBA" id="ARBA00007931"/>
    </source>
</evidence>
<protein>
    <submittedName>
        <fullName evidence="14">Site-2 protease family protein</fullName>
    </submittedName>
</protein>
<keyword evidence="9" id="KW-0482">Metalloprotease</keyword>
<evidence type="ECO:0000256" key="4">
    <source>
        <dbReference type="ARBA" id="ARBA00022670"/>
    </source>
</evidence>
<gene>
    <name evidence="14" type="ORF">GCM10023169_19080</name>
</gene>
<name>A0ABP8L5X1_9MICO</name>
<evidence type="ECO:0000256" key="5">
    <source>
        <dbReference type="ARBA" id="ARBA00022692"/>
    </source>
</evidence>